<evidence type="ECO:0000259" key="2">
    <source>
        <dbReference type="PROSITE" id="PS50164"/>
    </source>
</evidence>
<organism evidence="3">
    <name type="scientific">Shewanella frigidimarina</name>
    <dbReference type="NCBI Taxonomy" id="56812"/>
    <lineage>
        <taxon>Bacteria</taxon>
        <taxon>Pseudomonadati</taxon>
        <taxon>Pseudomonadota</taxon>
        <taxon>Gammaproteobacteria</taxon>
        <taxon>Alteromonadales</taxon>
        <taxon>Shewanellaceae</taxon>
        <taxon>Shewanella</taxon>
    </lineage>
</organism>
<dbReference type="Gene3D" id="3.40.1440.10">
    <property type="entry name" value="GIY-YIG endonuclease"/>
    <property type="match status" value="1"/>
</dbReference>
<dbReference type="Proteomes" id="UP000055702">
    <property type="component" value="Unassembled WGS sequence"/>
</dbReference>
<dbReference type="PANTHER" id="PTHR34477:SF1">
    <property type="entry name" value="UPF0213 PROTEIN YHBQ"/>
    <property type="match status" value="1"/>
</dbReference>
<dbReference type="PROSITE" id="PS50164">
    <property type="entry name" value="GIY_YIG"/>
    <property type="match status" value="1"/>
</dbReference>
<gene>
    <name evidence="3" type="ORF">AWJ07_13590</name>
</gene>
<dbReference type="InterPro" id="IPR050190">
    <property type="entry name" value="UPF0213_domain"/>
</dbReference>
<comment type="caution">
    <text evidence="3">The sequence shown here is derived from an EMBL/GenBank/DDBJ whole genome shotgun (WGS) entry which is preliminary data.</text>
</comment>
<feature type="domain" description="GIY-YIG" evidence="2">
    <location>
        <begin position="17"/>
        <end position="95"/>
    </location>
</feature>
<dbReference type="AlphaFoldDB" id="A0A125BEQ4"/>
<accession>A0A125BEQ4</accession>
<protein>
    <submittedName>
        <fullName evidence="3">Excinuclease ABC subunit C</fullName>
    </submittedName>
</protein>
<dbReference type="InterPro" id="IPR035901">
    <property type="entry name" value="GIY-YIG_endonuc_sf"/>
</dbReference>
<comment type="similarity">
    <text evidence="1">Belongs to the UPF0213 family.</text>
</comment>
<sequence length="107" mass="12309">MITLKVLYFMSKNNAKTGWYLYIIRCANSHLYTGITTDIARRFAEHQASGPKAAKYLKGKGPLILVYQESLANRSEASKREITVKKYTRQQKLLLIEQHALIHPTEQ</sequence>
<evidence type="ECO:0000256" key="1">
    <source>
        <dbReference type="ARBA" id="ARBA00007435"/>
    </source>
</evidence>
<dbReference type="EMBL" id="LRDC01000012">
    <property type="protein sequence ID" value="KVX02545.1"/>
    <property type="molecule type" value="Genomic_DNA"/>
</dbReference>
<dbReference type="InterPro" id="IPR000305">
    <property type="entry name" value="GIY-YIG_endonuc"/>
</dbReference>
<dbReference type="Pfam" id="PF01541">
    <property type="entry name" value="GIY-YIG"/>
    <property type="match status" value="1"/>
</dbReference>
<dbReference type="CDD" id="cd10456">
    <property type="entry name" value="GIY-YIG_UPF0213"/>
    <property type="match status" value="1"/>
</dbReference>
<reference evidence="3 4" key="1">
    <citation type="submission" date="2016-01" db="EMBL/GenBank/DDBJ databases">
        <title>Draft genome of the antarctic isolate Shewanella frigidimarina Ag06-30.</title>
        <authorList>
            <person name="Parmeciano Di Noto G."/>
            <person name="Vazquez S."/>
            <person name="Mac Cormack W."/>
            <person name="Iriarte A."/>
            <person name="Quiroga C."/>
        </authorList>
    </citation>
    <scope>NUCLEOTIDE SEQUENCE [LARGE SCALE GENOMIC DNA]</scope>
    <source>
        <strain evidence="3 4">Ag06-30</strain>
    </source>
</reference>
<evidence type="ECO:0000313" key="4">
    <source>
        <dbReference type="Proteomes" id="UP000055702"/>
    </source>
</evidence>
<dbReference type="SUPFAM" id="SSF82771">
    <property type="entry name" value="GIY-YIG endonuclease"/>
    <property type="match status" value="1"/>
</dbReference>
<evidence type="ECO:0000313" key="3">
    <source>
        <dbReference type="EMBL" id="KVX02545.1"/>
    </source>
</evidence>
<dbReference type="PANTHER" id="PTHR34477">
    <property type="entry name" value="UPF0213 PROTEIN YHBQ"/>
    <property type="match status" value="1"/>
</dbReference>
<name>A0A125BEQ4_SHEFR</name>
<proteinExistence type="inferred from homology"/>